<gene>
    <name evidence="1" type="ORF">GCM10023175_62720</name>
</gene>
<reference evidence="2" key="1">
    <citation type="journal article" date="2019" name="Int. J. Syst. Evol. Microbiol.">
        <title>The Global Catalogue of Microorganisms (GCM) 10K type strain sequencing project: providing services to taxonomists for standard genome sequencing and annotation.</title>
        <authorList>
            <consortium name="The Broad Institute Genomics Platform"/>
            <consortium name="The Broad Institute Genome Sequencing Center for Infectious Disease"/>
            <person name="Wu L."/>
            <person name="Ma J."/>
        </authorList>
    </citation>
    <scope>NUCLEOTIDE SEQUENCE [LARGE SCALE GENOMIC DNA]</scope>
    <source>
        <strain evidence="2">JCM 17906</strain>
    </source>
</reference>
<evidence type="ECO:0000313" key="2">
    <source>
        <dbReference type="Proteomes" id="UP001501598"/>
    </source>
</evidence>
<dbReference type="EMBL" id="BAABGT010000102">
    <property type="protein sequence ID" value="GAA4557724.1"/>
    <property type="molecule type" value="Genomic_DNA"/>
</dbReference>
<dbReference type="RefSeq" id="WP_345426485.1">
    <property type="nucleotide sequence ID" value="NZ_BAABGT010000102.1"/>
</dbReference>
<protein>
    <submittedName>
        <fullName evidence="1">Uncharacterized protein</fullName>
    </submittedName>
</protein>
<evidence type="ECO:0000313" key="1">
    <source>
        <dbReference type="EMBL" id="GAA4557724.1"/>
    </source>
</evidence>
<keyword evidence="2" id="KW-1185">Reference proteome</keyword>
<organism evidence="1 2">
    <name type="scientific">Pseudonocardia xishanensis</name>
    <dbReference type="NCBI Taxonomy" id="630995"/>
    <lineage>
        <taxon>Bacteria</taxon>
        <taxon>Bacillati</taxon>
        <taxon>Actinomycetota</taxon>
        <taxon>Actinomycetes</taxon>
        <taxon>Pseudonocardiales</taxon>
        <taxon>Pseudonocardiaceae</taxon>
        <taxon>Pseudonocardia</taxon>
    </lineage>
</organism>
<proteinExistence type="predicted"/>
<comment type="caution">
    <text evidence="1">The sequence shown here is derived from an EMBL/GenBank/DDBJ whole genome shotgun (WGS) entry which is preliminary data.</text>
</comment>
<name>A0ABP8S3A1_9PSEU</name>
<sequence length="76" mass="7990">MDELSYASCPECGEHAVAVPPRNWIAPGEVPGWTHASDGTALCPVVAAEGYRPAEPVTHLNGPGVVLVIRGREATR</sequence>
<accession>A0ABP8S3A1</accession>
<dbReference type="Proteomes" id="UP001501598">
    <property type="component" value="Unassembled WGS sequence"/>
</dbReference>